<evidence type="ECO:0000256" key="4">
    <source>
        <dbReference type="ARBA" id="ARBA00022857"/>
    </source>
</evidence>
<dbReference type="PANTHER" id="PTHR43086">
    <property type="entry name" value="VERY-LONG-CHAIN 3-OXOOACYL-COA REDUCTASE"/>
    <property type="match status" value="1"/>
</dbReference>
<evidence type="ECO:0000256" key="3">
    <source>
        <dbReference type="ARBA" id="ARBA00022832"/>
    </source>
</evidence>
<dbReference type="FunFam" id="3.40.50.720:FF:000137">
    <property type="entry name" value="Hydroxysteroid (17-beta) dehydrogenase 3"/>
    <property type="match status" value="1"/>
</dbReference>
<dbReference type="EMBL" id="CATQJA010002664">
    <property type="protein sequence ID" value="CAJ0582369.1"/>
    <property type="molecule type" value="Genomic_DNA"/>
</dbReference>
<name>A0AA36D9S0_9BILA</name>
<dbReference type="InterPro" id="IPR020904">
    <property type="entry name" value="Sc_DH/Rdtase_CS"/>
</dbReference>
<feature type="transmembrane region" description="Helical" evidence="10">
    <location>
        <begin position="6"/>
        <end position="35"/>
    </location>
</feature>
<dbReference type="GO" id="GO:0006694">
    <property type="term" value="P:steroid biosynthetic process"/>
    <property type="evidence" value="ECO:0007669"/>
    <property type="project" value="UniProtKB-KW"/>
</dbReference>
<evidence type="ECO:0000256" key="6">
    <source>
        <dbReference type="ARBA" id="ARBA00023002"/>
    </source>
</evidence>
<evidence type="ECO:0000256" key="5">
    <source>
        <dbReference type="ARBA" id="ARBA00022955"/>
    </source>
</evidence>
<dbReference type="PIRSF" id="PIRSF000126">
    <property type="entry name" value="11-beta-HSD1"/>
    <property type="match status" value="1"/>
</dbReference>
<gene>
    <name evidence="11" type="ORF">MSPICULIGERA_LOCUS20505</name>
</gene>
<reference evidence="11" key="1">
    <citation type="submission" date="2023-06" db="EMBL/GenBank/DDBJ databases">
        <authorList>
            <person name="Delattre M."/>
        </authorList>
    </citation>
    <scope>NUCLEOTIDE SEQUENCE</scope>
    <source>
        <strain evidence="11">AF72</strain>
    </source>
</reference>
<organism evidence="11 12">
    <name type="scientific">Mesorhabditis spiculigera</name>
    <dbReference type="NCBI Taxonomy" id="96644"/>
    <lineage>
        <taxon>Eukaryota</taxon>
        <taxon>Metazoa</taxon>
        <taxon>Ecdysozoa</taxon>
        <taxon>Nematoda</taxon>
        <taxon>Chromadorea</taxon>
        <taxon>Rhabditida</taxon>
        <taxon>Rhabditina</taxon>
        <taxon>Rhabditomorpha</taxon>
        <taxon>Rhabditoidea</taxon>
        <taxon>Rhabditidae</taxon>
        <taxon>Mesorhabditinae</taxon>
        <taxon>Mesorhabditis</taxon>
    </lineage>
</organism>
<evidence type="ECO:0000256" key="8">
    <source>
        <dbReference type="ARBA" id="ARBA00023160"/>
    </source>
</evidence>
<sequence length="310" mass="35103">MDWWTWIFFLIGCLATLFVLYKILYIAYSVLWPYYLGPRIDLKDRAGAEWAVITGATDGIGQAYAFALAEQGFKILLISRTQSRLDRTKEIIHERCKTEVRTFAFDFTSNSLEDYEPLLETLESLEIGILVNNVGMAFDYPDKIHKIPGGLEKIHKLVNINVHPPTLLSMAVLPHMVARESGIIINIGSSSANYPLEYWSAYSASKKYVEWLTRIMAKEYKKYGIIIQCITPMKVATKASGAEKSLIAPDPKSYVHHALRSVGLAEVTTGHPFHQLQVLIFDMPAWILDPFIGLMSRNMRKEGLKKAAQE</sequence>
<dbReference type="Gene3D" id="3.40.50.720">
    <property type="entry name" value="NAD(P)-binding Rossmann-like Domain"/>
    <property type="match status" value="1"/>
</dbReference>
<keyword evidence="10" id="KW-0472">Membrane</keyword>
<evidence type="ECO:0000256" key="10">
    <source>
        <dbReference type="SAM" id="Phobius"/>
    </source>
</evidence>
<keyword evidence="12" id="KW-1185">Reference proteome</keyword>
<keyword evidence="4" id="KW-0521">NADP</keyword>
<dbReference type="AlphaFoldDB" id="A0AA36D9S0"/>
<dbReference type="GO" id="GO:0016491">
    <property type="term" value="F:oxidoreductase activity"/>
    <property type="evidence" value="ECO:0007669"/>
    <property type="project" value="UniProtKB-KW"/>
</dbReference>
<dbReference type="PRINTS" id="PR00080">
    <property type="entry name" value="SDRFAMILY"/>
</dbReference>
<evidence type="ECO:0000256" key="2">
    <source>
        <dbReference type="ARBA" id="ARBA00022516"/>
    </source>
</evidence>
<evidence type="ECO:0000256" key="1">
    <source>
        <dbReference type="ARBA" id="ARBA00005194"/>
    </source>
</evidence>
<keyword evidence="7" id="KW-0443">Lipid metabolism</keyword>
<comment type="similarity">
    <text evidence="9">Belongs to the short-chain dehydrogenases/reductases (SDR) family. 17-beta-HSD 3 subfamily.</text>
</comment>
<dbReference type="CDD" id="cd05356">
    <property type="entry name" value="17beta-HSD1_like_SDR_c"/>
    <property type="match status" value="1"/>
</dbReference>
<proteinExistence type="inferred from homology"/>
<evidence type="ECO:0000256" key="9">
    <source>
        <dbReference type="ARBA" id="ARBA00038261"/>
    </source>
</evidence>
<keyword evidence="5" id="KW-0752">Steroid biosynthesis</keyword>
<evidence type="ECO:0000256" key="7">
    <source>
        <dbReference type="ARBA" id="ARBA00023098"/>
    </source>
</evidence>
<evidence type="ECO:0000313" key="11">
    <source>
        <dbReference type="EMBL" id="CAJ0582369.1"/>
    </source>
</evidence>
<dbReference type="GO" id="GO:0030497">
    <property type="term" value="P:fatty acid elongation"/>
    <property type="evidence" value="ECO:0007669"/>
    <property type="project" value="TreeGrafter"/>
</dbReference>
<feature type="non-terminal residue" evidence="11">
    <location>
        <position position="310"/>
    </location>
</feature>
<comment type="pathway">
    <text evidence="1">Lipid metabolism; fatty acid biosynthesis.</text>
</comment>
<accession>A0AA36D9S0</accession>
<dbReference type="GO" id="GO:0005783">
    <property type="term" value="C:endoplasmic reticulum"/>
    <property type="evidence" value="ECO:0007669"/>
    <property type="project" value="TreeGrafter"/>
</dbReference>
<evidence type="ECO:0000313" key="12">
    <source>
        <dbReference type="Proteomes" id="UP001177023"/>
    </source>
</evidence>
<dbReference type="PRINTS" id="PR00081">
    <property type="entry name" value="GDHRDH"/>
</dbReference>
<evidence type="ECO:0008006" key="13">
    <source>
        <dbReference type="Google" id="ProtNLM"/>
    </source>
</evidence>
<dbReference type="PROSITE" id="PS00061">
    <property type="entry name" value="ADH_SHORT"/>
    <property type="match status" value="1"/>
</dbReference>
<dbReference type="Pfam" id="PF00106">
    <property type="entry name" value="adh_short"/>
    <property type="match status" value="1"/>
</dbReference>
<keyword evidence="3" id="KW-0276">Fatty acid metabolism</keyword>
<protein>
    <recommendedName>
        <fullName evidence="13">Steroid dehydrogenase</fullName>
    </recommendedName>
</protein>
<dbReference type="InterPro" id="IPR036291">
    <property type="entry name" value="NAD(P)-bd_dom_sf"/>
</dbReference>
<dbReference type="InterPro" id="IPR002347">
    <property type="entry name" value="SDR_fam"/>
</dbReference>
<dbReference type="PANTHER" id="PTHR43086:SF2">
    <property type="entry name" value="HYDROXYSTEROID DEHYDROGENASE-LIKE PROTEIN 1"/>
    <property type="match status" value="1"/>
</dbReference>
<keyword evidence="10" id="KW-0812">Transmembrane</keyword>
<keyword evidence="6" id="KW-0560">Oxidoreductase</keyword>
<keyword evidence="10" id="KW-1133">Transmembrane helix</keyword>
<dbReference type="Proteomes" id="UP001177023">
    <property type="component" value="Unassembled WGS sequence"/>
</dbReference>
<keyword evidence="2" id="KW-0444">Lipid biosynthesis</keyword>
<keyword evidence="8" id="KW-0275">Fatty acid biosynthesis</keyword>
<dbReference type="SUPFAM" id="SSF51735">
    <property type="entry name" value="NAD(P)-binding Rossmann-fold domains"/>
    <property type="match status" value="1"/>
</dbReference>
<comment type="caution">
    <text evidence="11">The sequence shown here is derived from an EMBL/GenBank/DDBJ whole genome shotgun (WGS) entry which is preliminary data.</text>
</comment>